<name>A0A6M3L8N9_9ZZZZ</name>
<dbReference type="EMBL" id="MT142982">
    <property type="protein sequence ID" value="QJA91367.1"/>
    <property type="molecule type" value="Genomic_DNA"/>
</dbReference>
<protein>
    <submittedName>
        <fullName evidence="1">Uncharacterized protein</fullName>
    </submittedName>
</protein>
<accession>A0A6M3L8N9</accession>
<organism evidence="1">
    <name type="scientific">viral metagenome</name>
    <dbReference type="NCBI Taxonomy" id="1070528"/>
    <lineage>
        <taxon>unclassified sequences</taxon>
        <taxon>metagenomes</taxon>
        <taxon>organismal metagenomes</taxon>
    </lineage>
</organism>
<sequence length="234" mass="26441">MANEVILKGDLDKAPDKILRRLTDLMKRDTVELQRYVRKRHFGSFTAGDMLHNRTGQLRNAVRAMLPPQIMGMQIRGGLMFGKIYAFAHVGPRGQKITIRPKRKKWLTIPFKGESATQDFSASQKILFTRAGQLRGGALSGMFSNTFFKKSKAGNLILFGQKKGTKTMKTSQGGKIKVQQGVGKIVPLFLLKKQVRIRYRIHPLDLFKWFMKKYTDDIRGGGIIKGLESGELSN</sequence>
<reference evidence="1" key="1">
    <citation type="submission" date="2020-03" db="EMBL/GenBank/DDBJ databases">
        <title>The deep terrestrial virosphere.</title>
        <authorList>
            <person name="Holmfeldt K."/>
            <person name="Nilsson E."/>
            <person name="Simone D."/>
            <person name="Lopez-Fernandez M."/>
            <person name="Wu X."/>
            <person name="de Brujin I."/>
            <person name="Lundin D."/>
            <person name="Andersson A."/>
            <person name="Bertilsson S."/>
            <person name="Dopson M."/>
        </authorList>
    </citation>
    <scope>NUCLEOTIDE SEQUENCE</scope>
    <source>
        <strain evidence="1">MM415B03383</strain>
    </source>
</reference>
<evidence type="ECO:0000313" key="1">
    <source>
        <dbReference type="EMBL" id="QJA91367.1"/>
    </source>
</evidence>
<dbReference type="AlphaFoldDB" id="A0A6M3L8N9"/>
<gene>
    <name evidence="1" type="ORF">MM415B03383_0008</name>
</gene>
<proteinExistence type="predicted"/>